<evidence type="ECO:0000313" key="10">
    <source>
        <dbReference type="Proteomes" id="UP000799777"/>
    </source>
</evidence>
<dbReference type="InterPro" id="IPR000070">
    <property type="entry name" value="Pectinesterase_cat"/>
</dbReference>
<feature type="domain" description="Pectinesterase catalytic" evidence="8">
    <location>
        <begin position="64"/>
        <end position="331"/>
    </location>
</feature>
<accession>A0A9P4H010</accession>
<dbReference type="Pfam" id="PF01095">
    <property type="entry name" value="Pectinesterase"/>
    <property type="match status" value="3"/>
</dbReference>
<keyword evidence="4" id="KW-0378">Hydrolase</keyword>
<feature type="region of interest" description="Disordered" evidence="6">
    <location>
        <begin position="21"/>
        <end position="46"/>
    </location>
</feature>
<dbReference type="PANTHER" id="PTHR31321:SF58">
    <property type="entry name" value="METHYLESTERASE, PUTATIVE-RELATED"/>
    <property type="match status" value="1"/>
</dbReference>
<dbReference type="GO" id="GO:0030599">
    <property type="term" value="F:pectinesterase activity"/>
    <property type="evidence" value="ECO:0007669"/>
    <property type="project" value="UniProtKB-EC"/>
</dbReference>
<organism evidence="9 10">
    <name type="scientific">Setomelanomma holmii</name>
    <dbReference type="NCBI Taxonomy" id="210430"/>
    <lineage>
        <taxon>Eukaryota</taxon>
        <taxon>Fungi</taxon>
        <taxon>Dikarya</taxon>
        <taxon>Ascomycota</taxon>
        <taxon>Pezizomycotina</taxon>
        <taxon>Dothideomycetes</taxon>
        <taxon>Pleosporomycetidae</taxon>
        <taxon>Pleosporales</taxon>
        <taxon>Pleosporineae</taxon>
        <taxon>Phaeosphaeriaceae</taxon>
        <taxon>Setomelanomma</taxon>
    </lineage>
</organism>
<sequence>MRSLIVAALLGLASAQSDSSIATTSSGVTPTSSGLATTSSNGSSKSSTLSVATSASAAGPRSAITVAADGSGQFTAINAAVNAAQISGIPTVMVLSGTYSEAVTVPGTATVTIIGATGSAAADWSQNQQKASLYVTSTSSTATTSEGTAAVVVSLRGNNIAFYGCSIVSPGITAVSASYGLAFFANSYIEGAGRIFYNVPTIYVYISTIVPLTSGGSIVFSKGANVGTIFSNSSVVIDSCSVQQKPGGTTSGVFLTAPNNGAGAVAIYRNTALGNLISTSGFHSLAATYSSVYGEFMNSGAGSYAKNAATRPSYDIAFNADQVSQFTVDKIYANAFSEYASSSVTWLDQTVLSALQSSDASQLALYAFSAPASSSAASSIASTSASGTSLALSSSSVATESSSLFSASSSLLSPSASSSFTNTASPSAILSSNSTALITTQGTSSLTILSSVTTTSVPATSTCSAVAPSGTLIVLKNPGPCEFGNVQLPMLCRMIATRIPSGSVRVLGATSFTNDYTQNQVRIEFFSGRLTNLGQNEQTPVIYSKKTSDNSGLAIYNIDFVHTYPQTTNTAALAADFYGANIAAYGCSFIGFQDTLLANKGTEVFSNCYIEGSVDFVWGFSTAYFHQCMVVSNTPGACIAAHSRATADAVGGYVFDSCMVTYSYTYGSTYGLSYFGRPYSQYSIAVYMNSYIDKHIKDAGWSVWSVWSTSAPQTSGVLFGEYNNTGPGSWQATTQRASFASNLTAAQAAKYELAAWIGDTTWLDMTTYNAIPSYSLTDPSTSSPSTSGTSGDATNGTTTGSATSTSSLPLATATVNAHPDSGSAPPQGAVTVALDGSHNASFTNLTAALASLPKDSTNQTIFLYTGSYNEQIPSINRPGAIRIIGYTSGNPGQSYKDNAVTITFACGLSVSPLPTGQSDAETATLATASNRISLYNINMINSDNLDGSTSSYVTLAASVYGNDIAFYGCSFDGWQDTLLTGATNGYQYYESCYIGGAIDFI</sequence>
<dbReference type="EMBL" id="ML978303">
    <property type="protein sequence ID" value="KAF2024246.1"/>
    <property type="molecule type" value="Genomic_DNA"/>
</dbReference>
<feature type="chain" id="PRO_5040322816" description="pectinesterase" evidence="7">
    <location>
        <begin position="16"/>
        <end position="1001"/>
    </location>
</feature>
<feature type="region of interest" description="Disordered" evidence="6">
    <location>
        <begin position="776"/>
        <end position="806"/>
    </location>
</feature>
<evidence type="ECO:0000259" key="8">
    <source>
        <dbReference type="Pfam" id="PF01095"/>
    </source>
</evidence>
<evidence type="ECO:0000256" key="5">
    <source>
        <dbReference type="ARBA" id="ARBA00023085"/>
    </source>
</evidence>
<dbReference type="InterPro" id="IPR012334">
    <property type="entry name" value="Pectin_lyas_fold"/>
</dbReference>
<evidence type="ECO:0000256" key="2">
    <source>
        <dbReference type="ARBA" id="ARBA00008891"/>
    </source>
</evidence>
<evidence type="ECO:0000256" key="7">
    <source>
        <dbReference type="SAM" id="SignalP"/>
    </source>
</evidence>
<keyword evidence="9" id="KW-0456">Lyase</keyword>
<dbReference type="AlphaFoldDB" id="A0A9P4H010"/>
<evidence type="ECO:0000313" key="9">
    <source>
        <dbReference type="EMBL" id="KAF2024246.1"/>
    </source>
</evidence>
<feature type="compositionally biased region" description="Low complexity" evidence="6">
    <location>
        <begin position="23"/>
        <end position="46"/>
    </location>
</feature>
<dbReference type="GO" id="GO:0045490">
    <property type="term" value="P:pectin catabolic process"/>
    <property type="evidence" value="ECO:0007669"/>
    <property type="project" value="TreeGrafter"/>
</dbReference>
<evidence type="ECO:0000256" key="3">
    <source>
        <dbReference type="ARBA" id="ARBA00013229"/>
    </source>
</evidence>
<keyword evidence="7" id="KW-0732">Signal</keyword>
<gene>
    <name evidence="9" type="ORF">EK21DRAFT_117982</name>
</gene>
<protein>
    <recommendedName>
        <fullName evidence="3">pectinesterase</fullName>
        <ecNumber evidence="3">3.1.1.11</ecNumber>
    </recommendedName>
</protein>
<dbReference type="EC" id="3.1.1.11" evidence="3"/>
<dbReference type="SUPFAM" id="SSF51126">
    <property type="entry name" value="Pectin lyase-like"/>
    <property type="match status" value="3"/>
</dbReference>
<dbReference type="GO" id="GO:0016829">
    <property type="term" value="F:lyase activity"/>
    <property type="evidence" value="ECO:0007669"/>
    <property type="project" value="UniProtKB-KW"/>
</dbReference>
<proteinExistence type="inferred from homology"/>
<comment type="similarity">
    <text evidence="2">Belongs to the pectinesterase family.</text>
</comment>
<dbReference type="PANTHER" id="PTHR31321">
    <property type="entry name" value="ACYL-COA THIOESTER HYDROLASE YBHC-RELATED"/>
    <property type="match status" value="1"/>
</dbReference>
<dbReference type="GO" id="GO:0042545">
    <property type="term" value="P:cell wall modification"/>
    <property type="evidence" value="ECO:0007669"/>
    <property type="project" value="InterPro"/>
</dbReference>
<dbReference type="InterPro" id="IPR011050">
    <property type="entry name" value="Pectin_lyase_fold/virulence"/>
</dbReference>
<dbReference type="Proteomes" id="UP000799777">
    <property type="component" value="Unassembled WGS sequence"/>
</dbReference>
<evidence type="ECO:0000256" key="6">
    <source>
        <dbReference type="SAM" id="MobiDB-lite"/>
    </source>
</evidence>
<comment type="pathway">
    <text evidence="1">Glycan metabolism; pectin degradation; 2-dehydro-3-deoxy-D-gluconate from pectin: step 1/5.</text>
</comment>
<feature type="domain" description="Pectinesterase catalytic" evidence="8">
    <location>
        <begin position="830"/>
        <end position="1001"/>
    </location>
</feature>
<keyword evidence="10" id="KW-1185">Reference proteome</keyword>
<comment type="caution">
    <text evidence="9">The sequence shown here is derived from an EMBL/GenBank/DDBJ whole genome shotgun (WGS) entry which is preliminary data.</text>
</comment>
<dbReference type="Gene3D" id="2.160.20.10">
    <property type="entry name" value="Single-stranded right-handed beta-helix, Pectin lyase-like"/>
    <property type="match status" value="3"/>
</dbReference>
<evidence type="ECO:0000256" key="1">
    <source>
        <dbReference type="ARBA" id="ARBA00005184"/>
    </source>
</evidence>
<feature type="domain" description="Pectinesterase catalytic" evidence="8">
    <location>
        <begin position="571"/>
        <end position="757"/>
    </location>
</feature>
<reference evidence="9" key="1">
    <citation type="journal article" date="2020" name="Stud. Mycol.">
        <title>101 Dothideomycetes genomes: a test case for predicting lifestyles and emergence of pathogens.</title>
        <authorList>
            <person name="Haridas S."/>
            <person name="Albert R."/>
            <person name="Binder M."/>
            <person name="Bloem J."/>
            <person name="Labutti K."/>
            <person name="Salamov A."/>
            <person name="Andreopoulos B."/>
            <person name="Baker S."/>
            <person name="Barry K."/>
            <person name="Bills G."/>
            <person name="Bluhm B."/>
            <person name="Cannon C."/>
            <person name="Castanera R."/>
            <person name="Culley D."/>
            <person name="Daum C."/>
            <person name="Ezra D."/>
            <person name="Gonzalez J."/>
            <person name="Henrissat B."/>
            <person name="Kuo A."/>
            <person name="Liang C."/>
            <person name="Lipzen A."/>
            <person name="Lutzoni F."/>
            <person name="Magnuson J."/>
            <person name="Mondo S."/>
            <person name="Nolan M."/>
            <person name="Ohm R."/>
            <person name="Pangilinan J."/>
            <person name="Park H.-J."/>
            <person name="Ramirez L."/>
            <person name="Alfaro M."/>
            <person name="Sun H."/>
            <person name="Tritt A."/>
            <person name="Yoshinaga Y."/>
            <person name="Zwiers L.-H."/>
            <person name="Turgeon B."/>
            <person name="Goodwin S."/>
            <person name="Spatafora J."/>
            <person name="Crous P."/>
            <person name="Grigoriev I."/>
        </authorList>
    </citation>
    <scope>NUCLEOTIDE SEQUENCE</scope>
    <source>
        <strain evidence="9">CBS 110217</strain>
    </source>
</reference>
<dbReference type="OrthoDB" id="2019149at2759"/>
<keyword evidence="5" id="KW-0063">Aspartyl esterase</keyword>
<name>A0A9P4H010_9PLEO</name>
<feature type="signal peptide" evidence="7">
    <location>
        <begin position="1"/>
        <end position="15"/>
    </location>
</feature>
<evidence type="ECO:0000256" key="4">
    <source>
        <dbReference type="ARBA" id="ARBA00022801"/>
    </source>
</evidence>